<dbReference type="Proteomes" id="UP001597468">
    <property type="component" value="Unassembled WGS sequence"/>
</dbReference>
<comment type="caution">
    <text evidence="5">The sequence shown here is derived from an EMBL/GenBank/DDBJ whole genome shotgun (WGS) entry which is preliminary data.</text>
</comment>
<evidence type="ECO:0000256" key="3">
    <source>
        <dbReference type="ARBA" id="ARBA00023163"/>
    </source>
</evidence>
<dbReference type="Pfam" id="PF02357">
    <property type="entry name" value="NusG"/>
    <property type="match status" value="1"/>
</dbReference>
<reference evidence="6" key="1">
    <citation type="journal article" date="2019" name="Int. J. Syst. Evol. Microbiol.">
        <title>The Global Catalogue of Microorganisms (GCM) 10K type strain sequencing project: providing services to taxonomists for standard genome sequencing and annotation.</title>
        <authorList>
            <consortium name="The Broad Institute Genomics Platform"/>
            <consortium name="The Broad Institute Genome Sequencing Center for Infectious Disease"/>
            <person name="Wu L."/>
            <person name="Ma J."/>
        </authorList>
    </citation>
    <scope>NUCLEOTIDE SEQUENCE [LARGE SCALE GENOMIC DNA]</scope>
    <source>
        <strain evidence="6">KCTC 42585</strain>
    </source>
</reference>
<proteinExistence type="predicted"/>
<dbReference type="InterPro" id="IPR036735">
    <property type="entry name" value="NGN_dom_sf"/>
</dbReference>
<name>A0ABW5ISE2_9FLAO</name>
<protein>
    <submittedName>
        <fullName evidence="5">UpxY family transcription antiterminator</fullName>
    </submittedName>
</protein>
<feature type="domain" description="NusG-like N-terminal" evidence="4">
    <location>
        <begin position="1"/>
        <end position="93"/>
    </location>
</feature>
<dbReference type="PANTHER" id="PTHR30265:SF4">
    <property type="entry name" value="KOW MOTIF FAMILY PROTEIN, EXPRESSED"/>
    <property type="match status" value="1"/>
</dbReference>
<accession>A0ABW5ISE2</accession>
<dbReference type="InterPro" id="IPR006645">
    <property type="entry name" value="NGN-like_dom"/>
</dbReference>
<keyword evidence="2" id="KW-0805">Transcription regulation</keyword>
<keyword evidence="3" id="KW-0804">Transcription</keyword>
<sequence>MQWYVLYTKPRWEKKVAKELEEQGIETYCPMITEVRQWSDRKKKVTSPLFKSYVFVHLTEKDRNKVFDVPGVVQYLFWLKKPAVVRDAEIETIKTWLEDDRVEDVEVSHLTPGDRLIISKGSFKGQEAIISEVGNKRLRLLLKSLDLVVNVRVSEALE</sequence>
<dbReference type="Gene3D" id="3.30.70.940">
    <property type="entry name" value="NusG, N-terminal domain"/>
    <property type="match status" value="1"/>
</dbReference>
<evidence type="ECO:0000256" key="2">
    <source>
        <dbReference type="ARBA" id="ARBA00023015"/>
    </source>
</evidence>
<dbReference type="SUPFAM" id="SSF82679">
    <property type="entry name" value="N-utilization substance G protein NusG, N-terminal domain"/>
    <property type="match status" value="1"/>
</dbReference>
<dbReference type="PANTHER" id="PTHR30265">
    <property type="entry name" value="RHO-INTERACTING TRANSCRIPTION TERMINATION FACTOR NUSG"/>
    <property type="match status" value="1"/>
</dbReference>
<gene>
    <name evidence="5" type="ORF">ACFSTG_01605</name>
</gene>
<dbReference type="EMBL" id="JBHULT010000005">
    <property type="protein sequence ID" value="MFD2516581.1"/>
    <property type="molecule type" value="Genomic_DNA"/>
</dbReference>
<evidence type="ECO:0000259" key="4">
    <source>
        <dbReference type="Pfam" id="PF02357"/>
    </source>
</evidence>
<organism evidence="5 6">
    <name type="scientific">Salinimicrobium flavum</name>
    <dbReference type="NCBI Taxonomy" id="1737065"/>
    <lineage>
        <taxon>Bacteria</taxon>
        <taxon>Pseudomonadati</taxon>
        <taxon>Bacteroidota</taxon>
        <taxon>Flavobacteriia</taxon>
        <taxon>Flavobacteriales</taxon>
        <taxon>Flavobacteriaceae</taxon>
        <taxon>Salinimicrobium</taxon>
    </lineage>
</organism>
<dbReference type="CDD" id="cd09895">
    <property type="entry name" value="NGN_SP_UpxY"/>
    <property type="match status" value="1"/>
</dbReference>
<dbReference type="NCBIfam" id="NF033644">
    <property type="entry name" value="antiterm_UpxY"/>
    <property type="match status" value="1"/>
</dbReference>
<keyword evidence="6" id="KW-1185">Reference proteome</keyword>
<evidence type="ECO:0000256" key="1">
    <source>
        <dbReference type="ARBA" id="ARBA00022814"/>
    </source>
</evidence>
<dbReference type="InterPro" id="IPR043425">
    <property type="entry name" value="NusG-like"/>
</dbReference>
<evidence type="ECO:0000313" key="5">
    <source>
        <dbReference type="EMBL" id="MFD2516581.1"/>
    </source>
</evidence>
<keyword evidence="1" id="KW-0889">Transcription antitermination</keyword>
<dbReference type="RefSeq" id="WP_380747801.1">
    <property type="nucleotide sequence ID" value="NZ_JBHULT010000005.1"/>
</dbReference>
<evidence type="ECO:0000313" key="6">
    <source>
        <dbReference type="Proteomes" id="UP001597468"/>
    </source>
</evidence>